<reference evidence="10 11" key="1">
    <citation type="submission" date="2019-08" db="EMBL/GenBank/DDBJ databases">
        <title>Parahaliea maris sp. nov., isolated from the surface seawater.</title>
        <authorList>
            <person name="Liu Y."/>
        </authorList>
    </citation>
    <scope>NUCLEOTIDE SEQUENCE [LARGE SCALE GENOMIC DNA]</scope>
    <source>
        <strain evidence="10 11">HSLHS9</strain>
    </source>
</reference>
<organism evidence="10 11">
    <name type="scientific">Parahaliea maris</name>
    <dbReference type="NCBI Taxonomy" id="2716870"/>
    <lineage>
        <taxon>Bacteria</taxon>
        <taxon>Pseudomonadati</taxon>
        <taxon>Pseudomonadota</taxon>
        <taxon>Gammaproteobacteria</taxon>
        <taxon>Cellvibrionales</taxon>
        <taxon>Halieaceae</taxon>
        <taxon>Parahaliea</taxon>
    </lineage>
</organism>
<evidence type="ECO:0000256" key="2">
    <source>
        <dbReference type="ARBA" id="ARBA00022630"/>
    </source>
</evidence>
<dbReference type="PRINTS" id="PR00411">
    <property type="entry name" value="PNDRDTASEI"/>
</dbReference>
<dbReference type="PANTHER" id="PTHR43400:SF10">
    <property type="entry name" value="3-OXOSTEROID 1-DEHYDROGENASE"/>
    <property type="match status" value="1"/>
</dbReference>
<evidence type="ECO:0000256" key="7">
    <source>
        <dbReference type="ARBA" id="ARBA00066536"/>
    </source>
</evidence>
<keyword evidence="3" id="KW-0274">FAD</keyword>
<evidence type="ECO:0000256" key="5">
    <source>
        <dbReference type="ARBA" id="ARBA00051951"/>
    </source>
</evidence>
<dbReference type="GO" id="GO:0047571">
    <property type="term" value="F:3-oxosteroid 1-dehydrogenase activity"/>
    <property type="evidence" value="ECO:0007669"/>
    <property type="project" value="UniProtKB-EC"/>
</dbReference>
<evidence type="ECO:0000256" key="3">
    <source>
        <dbReference type="ARBA" id="ARBA00022827"/>
    </source>
</evidence>
<keyword evidence="4" id="KW-0560">Oxidoreductase</keyword>
<protein>
    <recommendedName>
        <fullName evidence="8">3-oxosteroid 1-dehydrogenase</fullName>
        <ecNumber evidence="7">1.3.99.4</ecNumber>
    </recommendedName>
</protein>
<evidence type="ECO:0000259" key="9">
    <source>
        <dbReference type="Pfam" id="PF00890"/>
    </source>
</evidence>
<dbReference type="InterPro" id="IPR050315">
    <property type="entry name" value="FAD-oxidoreductase_2"/>
</dbReference>
<dbReference type="AlphaFoldDB" id="A0A5C9A7Y4"/>
<name>A0A5C9A7Y4_9GAMM</name>
<comment type="cofactor">
    <cofactor evidence="1">
        <name>FAD</name>
        <dbReference type="ChEBI" id="CHEBI:57692"/>
    </cofactor>
</comment>
<keyword evidence="11" id="KW-1185">Reference proteome</keyword>
<comment type="catalytic activity">
    <reaction evidence="5">
        <text>a 3-oxosteroid + A = a 3-oxo-Delta(1)-steroid + AH2</text>
        <dbReference type="Rhea" id="RHEA:13329"/>
        <dbReference type="ChEBI" id="CHEBI:13193"/>
        <dbReference type="ChEBI" id="CHEBI:17499"/>
        <dbReference type="ChEBI" id="CHEBI:20156"/>
        <dbReference type="ChEBI" id="CHEBI:47788"/>
        <dbReference type="EC" id="1.3.99.4"/>
    </reaction>
</comment>
<dbReference type="Gene3D" id="3.50.50.60">
    <property type="entry name" value="FAD/NAD(P)-binding domain"/>
    <property type="match status" value="2"/>
</dbReference>
<dbReference type="Pfam" id="PF00890">
    <property type="entry name" value="FAD_binding_2"/>
    <property type="match status" value="1"/>
</dbReference>
<dbReference type="InterPro" id="IPR027477">
    <property type="entry name" value="Succ_DH/fumarate_Rdtase_cat_sf"/>
</dbReference>
<dbReference type="GO" id="GO:0008202">
    <property type="term" value="P:steroid metabolic process"/>
    <property type="evidence" value="ECO:0007669"/>
    <property type="project" value="UniProtKB-ARBA"/>
</dbReference>
<dbReference type="Proteomes" id="UP000321039">
    <property type="component" value="Unassembled WGS sequence"/>
</dbReference>
<dbReference type="EMBL" id="VRZA01000001">
    <property type="protein sequence ID" value="TXS96144.1"/>
    <property type="molecule type" value="Genomic_DNA"/>
</dbReference>
<dbReference type="InterPro" id="IPR036188">
    <property type="entry name" value="FAD/NAD-bd_sf"/>
</dbReference>
<comment type="caution">
    <text evidence="10">The sequence shown here is derived from an EMBL/GenBank/DDBJ whole genome shotgun (WGS) entry which is preliminary data.</text>
</comment>
<evidence type="ECO:0000256" key="1">
    <source>
        <dbReference type="ARBA" id="ARBA00001974"/>
    </source>
</evidence>
<dbReference type="SUPFAM" id="SSF51905">
    <property type="entry name" value="FAD/NAD(P)-binding domain"/>
    <property type="match status" value="1"/>
</dbReference>
<comment type="similarity">
    <text evidence="6">Belongs to the FAD-dependent oxidoreductase 2 family. 3-oxosteroid dehydrogenase subfamily.</text>
</comment>
<accession>A0A5C9A7Y4</accession>
<evidence type="ECO:0000256" key="6">
    <source>
        <dbReference type="ARBA" id="ARBA00061147"/>
    </source>
</evidence>
<dbReference type="InterPro" id="IPR003953">
    <property type="entry name" value="FAD-dep_OxRdtase_2_FAD-bd"/>
</dbReference>
<proteinExistence type="inferred from homology"/>
<dbReference type="RefSeq" id="WP_148066414.1">
    <property type="nucleotide sequence ID" value="NZ_VRZA01000001.1"/>
</dbReference>
<dbReference type="FunFam" id="3.50.50.60:FF:000208">
    <property type="entry name" value="3-ketosteroid dehydrogenase"/>
    <property type="match status" value="1"/>
</dbReference>
<feature type="domain" description="FAD-dependent oxidoreductase 2 FAD-binding" evidence="9">
    <location>
        <begin position="7"/>
        <end position="539"/>
    </location>
</feature>
<dbReference type="EC" id="1.3.99.4" evidence="7"/>
<keyword evidence="2" id="KW-0285">Flavoprotein</keyword>
<sequence>MWDAEFDVIVVGSGAGALTAACRAQDLGNEVLVVEKAAFYGGTSASSGGGLWIPNNHLMLAAGVEDNEQDALTYLHSLTDGDVAPALVDAYVREGPVMLRYLEEQTRVAFESMVHYADYYQELPGSRPGGRSIDPLPYHARDLGGSFETLGFPHIQTRVMGLMGYTNQEGAVLLSKAPGWLKVVLKLALEYAADLPGRLKGRRSRRLVMGNALVGRLRHSLDDRHVPLWLSSPVRELVSEDGVVTGVKVERGGQVQQLRARKGVIVGAGGFEHSQPLRERYLPGPSDTHWSAASPTNTGDLLEAATAIGAATHLMDEAWWGPTIRVQGEDRARMLFTERSMPGCILVNAKGARFVNESVAYTTAVQAMYDGDNLPCYAIFDSRYRREYPFGPLLPGGMHLDWLQSGKIRNDLLVTADSIPALAQKLGVSAEGLTDTVKQFNRYAESGVDEDFHRGENSYDKLYGDVRLGPNTCLAPLLEGPFYGIEVYPGDIGTKGGLLTNEHAQVLSEGGAPIKGLYAIGNTAASPMGRYYPGAGATLGPAMTFGFIAAGHASS</sequence>
<dbReference type="SUPFAM" id="SSF56425">
    <property type="entry name" value="Succinate dehydrogenase/fumarate reductase flavoprotein, catalytic domain"/>
    <property type="match status" value="1"/>
</dbReference>
<evidence type="ECO:0000313" key="11">
    <source>
        <dbReference type="Proteomes" id="UP000321039"/>
    </source>
</evidence>
<evidence type="ECO:0000313" key="10">
    <source>
        <dbReference type="EMBL" id="TXS96144.1"/>
    </source>
</evidence>
<evidence type="ECO:0000256" key="8">
    <source>
        <dbReference type="ARBA" id="ARBA00069709"/>
    </source>
</evidence>
<gene>
    <name evidence="10" type="ORF">FV139_01170</name>
</gene>
<dbReference type="PANTHER" id="PTHR43400">
    <property type="entry name" value="FUMARATE REDUCTASE"/>
    <property type="match status" value="1"/>
</dbReference>
<evidence type="ECO:0000256" key="4">
    <source>
        <dbReference type="ARBA" id="ARBA00023002"/>
    </source>
</evidence>